<evidence type="ECO:0000313" key="2">
    <source>
        <dbReference type="EMBL" id="GAC55972.1"/>
    </source>
</evidence>
<comment type="caution">
    <text evidence="2">The sequence shown here is derived from an EMBL/GenBank/DDBJ whole genome shotgun (WGS) entry which is preliminary data.</text>
</comment>
<evidence type="ECO:0000313" key="3">
    <source>
        <dbReference type="Proteomes" id="UP000053405"/>
    </source>
</evidence>
<dbReference type="RefSeq" id="WP_005935266.1">
    <property type="nucleotide sequence ID" value="NZ_ATVK01000040.1"/>
</dbReference>
<dbReference type="STRING" id="1121927.GOHSU_02_01160"/>
<keyword evidence="3" id="KW-1185">Reference proteome</keyword>
<proteinExistence type="predicted"/>
<sequence length="329" mass="35797">MRFNAPPGWPPVPEGWVPPAGWQPNPNWPPAPEGWQWWIDNETGQTADADDRPDAEDIPRVSISKLDAQLVKAMQWTRRDGADRRREKAVTTANDESGLTSQFTSLGRQVAAFGTILAPGASQVLGLLGAICALENAQSEVLQTIDSNVKLLKEGPFRSGRLMLQEAYRVGEREHEGRRLLAASKDRFFDALPLSASVQEQALVEFHLGLVGLLLGNKDDALHWFTKAYGSSRAVVEALSEEAGDVKVLKSKWSATALTVSYGAVLLVLPFKVRRVMRASRARSALDDYLPFVNAVATCMNSVNAGPAAPTLTITLNPDGGRTLRESAT</sequence>
<name>L7L7G8_9ACTN</name>
<protein>
    <submittedName>
        <fullName evidence="2">Uncharacterized protein</fullName>
    </submittedName>
</protein>
<dbReference type="Proteomes" id="UP000053405">
    <property type="component" value="Unassembled WGS sequence"/>
</dbReference>
<reference evidence="2 3" key="1">
    <citation type="submission" date="2012-12" db="EMBL/GenBank/DDBJ databases">
        <title>Whole genome shotgun sequence of Gordonia hirsuta NBRC 16056.</title>
        <authorList>
            <person name="Isaki-Nakamura S."/>
            <person name="Hosoyama A."/>
            <person name="Tsuchikane K."/>
            <person name="Katsumata H."/>
            <person name="Baba S."/>
            <person name="Yamazaki S."/>
            <person name="Fujita N."/>
        </authorList>
    </citation>
    <scope>NUCLEOTIDE SEQUENCE [LARGE SCALE GENOMIC DNA]</scope>
    <source>
        <strain evidence="2 3">NBRC 16056</strain>
    </source>
</reference>
<evidence type="ECO:0000256" key="1">
    <source>
        <dbReference type="SAM" id="MobiDB-lite"/>
    </source>
</evidence>
<dbReference type="EMBL" id="BANT01000002">
    <property type="protein sequence ID" value="GAC55972.1"/>
    <property type="molecule type" value="Genomic_DNA"/>
</dbReference>
<dbReference type="AlphaFoldDB" id="L7L7G8"/>
<accession>L7L7G8</accession>
<gene>
    <name evidence="2" type="ORF">GOHSU_02_01160</name>
</gene>
<organism evidence="2 3">
    <name type="scientific">Gordonia hirsuta DSM 44140 = NBRC 16056</name>
    <dbReference type="NCBI Taxonomy" id="1121927"/>
    <lineage>
        <taxon>Bacteria</taxon>
        <taxon>Bacillati</taxon>
        <taxon>Actinomycetota</taxon>
        <taxon>Actinomycetes</taxon>
        <taxon>Mycobacteriales</taxon>
        <taxon>Gordoniaceae</taxon>
        <taxon>Gordonia</taxon>
    </lineage>
</organism>
<feature type="region of interest" description="Disordered" evidence="1">
    <location>
        <begin position="1"/>
        <end position="33"/>
    </location>
</feature>
<dbReference type="eggNOG" id="ENOG5032Y3D">
    <property type="taxonomic scope" value="Bacteria"/>
</dbReference>